<dbReference type="EMBL" id="ARZA01000047">
    <property type="protein sequence ID" value="EOD01580.1"/>
    <property type="molecule type" value="Genomic_DNA"/>
</dbReference>
<evidence type="ECO:0000313" key="2">
    <source>
        <dbReference type="EMBL" id="EOD01580.1"/>
    </source>
</evidence>
<feature type="transmembrane region" description="Helical" evidence="1">
    <location>
        <begin position="6"/>
        <end position="24"/>
    </location>
</feature>
<keyword evidence="1" id="KW-1133">Transmembrane helix</keyword>
<dbReference type="Proteomes" id="UP000013378">
    <property type="component" value="Unassembled WGS sequence"/>
</dbReference>
<reference evidence="2 3" key="1">
    <citation type="journal article" date="2015" name="Geomicrobiol. J.">
        <title>Caldisalinibacter kiritimatiensis gen. nov., sp. nov., a moderately thermohalophilic thiosulfate-reducing bacterium from a hypersaline microbial mat.</title>
        <authorList>
            <person name="Ben Hania W."/>
            <person name="Joseph M."/>
            <person name="Fiebig A."/>
            <person name="Bunk B."/>
            <person name="Klenk H.-P."/>
            <person name="Fardeau M.-L."/>
            <person name="Spring S."/>
        </authorList>
    </citation>
    <scope>NUCLEOTIDE SEQUENCE [LARGE SCALE GENOMIC DNA]</scope>
    <source>
        <strain evidence="2 3">L21-TH-D2</strain>
    </source>
</reference>
<accession>R1CH04</accession>
<protein>
    <submittedName>
        <fullName evidence="2">Uncharacterized protein</fullName>
    </submittedName>
</protein>
<comment type="caution">
    <text evidence="2">The sequence shown here is derived from an EMBL/GenBank/DDBJ whole genome shotgun (WGS) entry which is preliminary data.</text>
</comment>
<keyword evidence="1" id="KW-0812">Transmembrane</keyword>
<keyword evidence="3" id="KW-1185">Reference proteome</keyword>
<evidence type="ECO:0000256" key="1">
    <source>
        <dbReference type="SAM" id="Phobius"/>
    </source>
</evidence>
<organism evidence="2 3">
    <name type="scientific">Caldisalinibacter kiritimatiensis</name>
    <dbReference type="NCBI Taxonomy" id="1304284"/>
    <lineage>
        <taxon>Bacteria</taxon>
        <taxon>Bacillati</taxon>
        <taxon>Bacillota</taxon>
        <taxon>Tissierellia</taxon>
        <taxon>Tissierellales</taxon>
        <taxon>Thermohalobacteraceae</taxon>
        <taxon>Caldisalinibacter</taxon>
    </lineage>
</organism>
<proteinExistence type="predicted"/>
<evidence type="ECO:0000313" key="3">
    <source>
        <dbReference type="Proteomes" id="UP000013378"/>
    </source>
</evidence>
<sequence length="42" mass="4689">MTVVETLLLGFISSIAAEIIWDILKQVFSSKPTPKSKYAFNT</sequence>
<keyword evidence="1" id="KW-0472">Membrane</keyword>
<dbReference type="RefSeq" id="WP_006307441.1">
    <property type="nucleotide sequence ID" value="NZ_ARZA01000047.1"/>
</dbReference>
<dbReference type="AlphaFoldDB" id="R1CH04"/>
<name>R1CH04_9FIRM</name>
<gene>
    <name evidence="2" type="ORF">L21TH_0319</name>
</gene>